<reference evidence="2 3" key="1">
    <citation type="submission" date="2018-05" db="EMBL/GenBank/DDBJ databases">
        <title>Genome sequences of two Antarctic strains of Pseudomonas prosekii: insights into adaptation to extreme conditions.</title>
        <authorList>
            <person name="Snopkova K."/>
            <person name="Dufkova K."/>
            <person name="Cejkova D."/>
            <person name="Sedlacek I."/>
            <person name="Smajs D."/>
        </authorList>
    </citation>
    <scope>NUCLEOTIDE SEQUENCE [LARGE SCALE GENOMIC DNA]</scope>
    <source>
        <strain evidence="2 3">P2673</strain>
    </source>
</reference>
<keyword evidence="1" id="KW-0812">Transmembrane</keyword>
<protein>
    <submittedName>
        <fullName evidence="2">Uncharacterized protein</fullName>
    </submittedName>
</protein>
<sequence length="71" mass="7064">MRKTLAILAAILLAISLFSALIGLGGVAGAASGAGKVSSDVDVAFMAAKVLFFLSLAGGVIAICWPKDNAE</sequence>
<keyword evidence="1" id="KW-1133">Transmembrane helix</keyword>
<organism evidence="2 3">
    <name type="scientific">Pseudomonas prosekii</name>
    <dbReference type="NCBI Taxonomy" id="1148509"/>
    <lineage>
        <taxon>Bacteria</taxon>
        <taxon>Pseudomonadati</taxon>
        <taxon>Pseudomonadota</taxon>
        <taxon>Gammaproteobacteria</taxon>
        <taxon>Pseudomonadales</taxon>
        <taxon>Pseudomonadaceae</taxon>
        <taxon>Pseudomonas</taxon>
    </lineage>
</organism>
<name>A0A2U2D4H3_9PSED</name>
<proteinExistence type="predicted"/>
<evidence type="ECO:0000313" key="2">
    <source>
        <dbReference type="EMBL" id="PWE42006.1"/>
    </source>
</evidence>
<evidence type="ECO:0000256" key="1">
    <source>
        <dbReference type="SAM" id="Phobius"/>
    </source>
</evidence>
<dbReference type="RefSeq" id="WP_101207435.1">
    <property type="nucleotide sequence ID" value="NZ_QFAW01000030.1"/>
</dbReference>
<dbReference type="OrthoDB" id="9958698at2"/>
<dbReference type="EMBL" id="QFAW01000030">
    <property type="protein sequence ID" value="PWE42006.1"/>
    <property type="molecule type" value="Genomic_DNA"/>
</dbReference>
<comment type="caution">
    <text evidence="2">The sequence shown here is derived from an EMBL/GenBank/DDBJ whole genome shotgun (WGS) entry which is preliminary data.</text>
</comment>
<dbReference type="AlphaFoldDB" id="A0A2U2D4H3"/>
<gene>
    <name evidence="2" type="ORF">C9I49_20105</name>
</gene>
<evidence type="ECO:0000313" key="3">
    <source>
        <dbReference type="Proteomes" id="UP000245056"/>
    </source>
</evidence>
<accession>A0A2U2D4H3</accession>
<dbReference type="Proteomes" id="UP000245056">
    <property type="component" value="Unassembled WGS sequence"/>
</dbReference>
<keyword evidence="1" id="KW-0472">Membrane</keyword>
<feature type="transmembrane region" description="Helical" evidence="1">
    <location>
        <begin position="43"/>
        <end position="65"/>
    </location>
</feature>